<evidence type="ECO:0000313" key="2">
    <source>
        <dbReference type="Proteomes" id="UP000218267"/>
    </source>
</evidence>
<dbReference type="Proteomes" id="UP000218267">
    <property type="component" value="Chromosome"/>
</dbReference>
<reference evidence="2" key="2">
    <citation type="journal article" date="2020" name="Antonie Van Leeuwenhoek">
        <title>Labilibaculum antarcticum sp. nov., a novel facultative anaerobic, psychrotorelant bacterium isolated from marine sediment of Antarctica.</title>
        <authorList>
            <person name="Watanabe M."/>
            <person name="Kojima H."/>
            <person name="Fukui M."/>
        </authorList>
    </citation>
    <scope>NUCLEOTIDE SEQUENCE [LARGE SCALE GENOMIC DNA]</scope>
    <source>
        <strain evidence="2">SPP2</strain>
    </source>
</reference>
<organism evidence="1 2">
    <name type="scientific">Labilibaculum antarcticum</name>
    <dbReference type="NCBI Taxonomy" id="1717717"/>
    <lineage>
        <taxon>Bacteria</taxon>
        <taxon>Pseudomonadati</taxon>
        <taxon>Bacteroidota</taxon>
        <taxon>Bacteroidia</taxon>
        <taxon>Marinilabiliales</taxon>
        <taxon>Marinifilaceae</taxon>
        <taxon>Labilibaculum</taxon>
    </lineage>
</organism>
<accession>A0A1Y1CH24</accession>
<gene>
    <name evidence="1" type="ORF">ALGA_1248</name>
</gene>
<dbReference type="PROSITE" id="PS51257">
    <property type="entry name" value="PROKAR_LIPOPROTEIN"/>
    <property type="match status" value="1"/>
</dbReference>
<dbReference type="AlphaFoldDB" id="A0A1Y1CH24"/>
<reference evidence="1 2" key="1">
    <citation type="journal article" date="2018" name="Mar. Genomics">
        <title>Complete genome sequence of Marinifilaceae bacterium strain SPP2, isolated from the Antarctic marine sediment.</title>
        <authorList>
            <person name="Watanabe M."/>
            <person name="Kojima H."/>
            <person name="Fukui M."/>
        </authorList>
    </citation>
    <scope>NUCLEOTIDE SEQUENCE [LARGE SCALE GENOMIC DNA]</scope>
    <source>
        <strain evidence="1 2">SPP2</strain>
    </source>
</reference>
<dbReference type="EMBL" id="AP018042">
    <property type="protein sequence ID" value="BAX79634.1"/>
    <property type="molecule type" value="Genomic_DNA"/>
</dbReference>
<protein>
    <submittedName>
        <fullName evidence="1">Uncharacterized protein</fullName>
    </submittedName>
</protein>
<name>A0A1Y1CH24_9BACT</name>
<evidence type="ECO:0000313" key="1">
    <source>
        <dbReference type="EMBL" id="BAX79634.1"/>
    </source>
</evidence>
<sequence>MKKTLFILFAMVVGFTSCDKVNDLKTKDFYDIELSKNTLVTVNTVESASLKIAETYPFSETINLGFADIEEIKDYLNKLEAVDVTSVNCKITNLTSGEIESLTISVPDLNFDFDIPTVSLNQSLFVNFSTEQLDAIANTLLLNKNLEILITGTVTEQPVSFNIEITALVDVEVEVL</sequence>
<dbReference type="OrthoDB" id="1119436at2"/>
<dbReference type="KEGG" id="mbas:ALGA_1248"/>
<keyword evidence="2" id="KW-1185">Reference proteome</keyword>
<proteinExistence type="predicted"/>
<dbReference type="RefSeq" id="WP_096428528.1">
    <property type="nucleotide sequence ID" value="NZ_AP018042.1"/>
</dbReference>